<evidence type="ECO:0000259" key="2">
    <source>
        <dbReference type="Pfam" id="PF00149"/>
    </source>
</evidence>
<accession>A0AAW0EPF0</accession>
<dbReference type="EMBL" id="JAECZO010000055">
    <property type="protein sequence ID" value="KAK7195526.1"/>
    <property type="molecule type" value="Genomic_DNA"/>
</dbReference>
<protein>
    <submittedName>
        <fullName evidence="3">Calcineurin-like phosphoesterase</fullName>
    </submittedName>
</protein>
<reference evidence="3 4" key="1">
    <citation type="journal article" date="2021" name="MBio">
        <title>A New Model Trypanosomatid, Novymonas esmeraldas: Genomic Perception of Its 'Candidatus Pandoraea novymonadis' Endosymbiont.</title>
        <authorList>
            <person name="Zakharova A."/>
            <person name="Saura A."/>
            <person name="Butenko A."/>
            <person name="Podesvova L."/>
            <person name="Warmusova S."/>
            <person name="Kostygov A.Y."/>
            <person name="Nenarokova A."/>
            <person name="Lukes J."/>
            <person name="Opperdoes F.R."/>
            <person name="Yurchenko V."/>
        </authorList>
    </citation>
    <scope>NUCLEOTIDE SEQUENCE [LARGE SCALE GENOMIC DNA]</scope>
    <source>
        <strain evidence="3 4">E262AT.01</strain>
    </source>
</reference>
<comment type="caution">
    <text evidence="3">The sequence shown here is derived from an EMBL/GenBank/DDBJ whole genome shotgun (WGS) entry which is preliminary data.</text>
</comment>
<organism evidence="3 4">
    <name type="scientific">Novymonas esmeraldas</name>
    <dbReference type="NCBI Taxonomy" id="1808958"/>
    <lineage>
        <taxon>Eukaryota</taxon>
        <taxon>Discoba</taxon>
        <taxon>Euglenozoa</taxon>
        <taxon>Kinetoplastea</taxon>
        <taxon>Metakinetoplastina</taxon>
        <taxon>Trypanosomatida</taxon>
        <taxon>Trypanosomatidae</taxon>
        <taxon>Novymonas</taxon>
    </lineage>
</organism>
<dbReference type="AlphaFoldDB" id="A0AAW0EPF0"/>
<dbReference type="Proteomes" id="UP001430356">
    <property type="component" value="Unassembled WGS sequence"/>
</dbReference>
<feature type="transmembrane region" description="Helical" evidence="1">
    <location>
        <begin position="20"/>
        <end position="40"/>
    </location>
</feature>
<keyword evidence="4" id="KW-1185">Reference proteome</keyword>
<dbReference type="SUPFAM" id="SSF56300">
    <property type="entry name" value="Metallo-dependent phosphatases"/>
    <property type="match status" value="1"/>
</dbReference>
<evidence type="ECO:0000313" key="3">
    <source>
        <dbReference type="EMBL" id="KAK7195526.1"/>
    </source>
</evidence>
<dbReference type="PANTHER" id="PTHR46546:SF4">
    <property type="entry name" value="SHEWANELLA-LIKE PROTEIN PHOSPHATASE 1"/>
    <property type="match status" value="1"/>
</dbReference>
<dbReference type="PANTHER" id="PTHR46546">
    <property type="entry name" value="SHEWANELLA-LIKE PROTEIN PHOSPHATASE 1"/>
    <property type="match status" value="1"/>
</dbReference>
<sequence length="382" mass="40822">MSFSRRVELFLARAYSRKGVQSGLFFWTVLAIVLAATFVVSNVPLGLYTPTVGFQQGKHRAPPLPPTTPAPAVPAGRGILRAPHQRIIAIGDLHGDMARLRSILRAAEVLEDDTDAWRDGCTDIVVQLGDIVDRGPDAPQMLRLLSELRPQALAAGGRLITLSGNHELLALTGVSVHAHAAVMNASGGTAGFRHLYSPGGRYGRMLAEENLVVAIVSDVVFVHGGLTAAYARRGVDELNAAWFQNATAANLSQNVFADSASPLWDRSITQEAMIGNCGPLSAGMAALKAKERIDVNMMVVGHTPMSHGRVGTWCGGKLMTIDVAMSRYMQDGGYEAFLSFDPTVAKVGKRKKTRTLDAQDRVHIHYPLGSGVRAAAVPADAT</sequence>
<feature type="domain" description="Calcineurin-like phosphoesterase" evidence="2">
    <location>
        <begin position="86"/>
        <end position="304"/>
    </location>
</feature>
<dbReference type="Pfam" id="PF00149">
    <property type="entry name" value="Metallophos"/>
    <property type="match status" value="1"/>
</dbReference>
<proteinExistence type="predicted"/>
<evidence type="ECO:0000313" key="4">
    <source>
        <dbReference type="Proteomes" id="UP001430356"/>
    </source>
</evidence>
<name>A0AAW0EPF0_9TRYP</name>
<gene>
    <name evidence="3" type="ORF">NESM_000480600</name>
</gene>
<dbReference type="InterPro" id="IPR029052">
    <property type="entry name" value="Metallo-depent_PP-like"/>
</dbReference>
<keyword evidence="1" id="KW-0812">Transmembrane</keyword>
<dbReference type="Gene3D" id="3.60.21.10">
    <property type="match status" value="1"/>
</dbReference>
<dbReference type="InterPro" id="IPR004843">
    <property type="entry name" value="Calcineurin-like_PHP"/>
</dbReference>
<keyword evidence="1" id="KW-1133">Transmembrane helix</keyword>
<keyword evidence="1" id="KW-0472">Membrane</keyword>
<evidence type="ECO:0000256" key="1">
    <source>
        <dbReference type="SAM" id="Phobius"/>
    </source>
</evidence>
<dbReference type="GO" id="GO:0016787">
    <property type="term" value="F:hydrolase activity"/>
    <property type="evidence" value="ECO:0007669"/>
    <property type="project" value="InterPro"/>
</dbReference>